<evidence type="ECO:0000256" key="2">
    <source>
        <dbReference type="SAM" id="MobiDB-lite"/>
    </source>
</evidence>
<evidence type="ECO:0000313" key="4">
    <source>
        <dbReference type="Proteomes" id="UP001652700"/>
    </source>
</evidence>
<organism evidence="3 4">
    <name type="scientific">Diabrotica virgifera virgifera</name>
    <name type="common">western corn rootworm</name>
    <dbReference type="NCBI Taxonomy" id="50390"/>
    <lineage>
        <taxon>Eukaryota</taxon>
        <taxon>Metazoa</taxon>
        <taxon>Ecdysozoa</taxon>
        <taxon>Arthropoda</taxon>
        <taxon>Hexapoda</taxon>
        <taxon>Insecta</taxon>
        <taxon>Pterygota</taxon>
        <taxon>Neoptera</taxon>
        <taxon>Endopterygota</taxon>
        <taxon>Coleoptera</taxon>
        <taxon>Polyphaga</taxon>
        <taxon>Cucujiformia</taxon>
        <taxon>Chrysomeloidea</taxon>
        <taxon>Chrysomelidae</taxon>
        <taxon>Galerucinae</taxon>
        <taxon>Diabroticina</taxon>
        <taxon>Diabroticites</taxon>
        <taxon>Diabrotica</taxon>
    </lineage>
</organism>
<feature type="region of interest" description="Disordered" evidence="2">
    <location>
        <begin position="1"/>
        <end position="54"/>
    </location>
</feature>
<protein>
    <submittedName>
        <fullName evidence="3">Uncharacterized protein</fullName>
    </submittedName>
</protein>
<evidence type="ECO:0000313" key="3">
    <source>
        <dbReference type="EnsemblMetazoa" id="XP_050509050.1"/>
    </source>
</evidence>
<keyword evidence="1" id="KW-0175">Coiled coil</keyword>
<feature type="coiled-coil region" evidence="1">
    <location>
        <begin position="57"/>
        <end position="119"/>
    </location>
</feature>
<reference evidence="3" key="1">
    <citation type="submission" date="2025-05" db="UniProtKB">
        <authorList>
            <consortium name="EnsemblMetazoa"/>
        </authorList>
    </citation>
    <scope>IDENTIFICATION</scope>
</reference>
<feature type="compositionally biased region" description="Basic and acidic residues" evidence="2">
    <location>
        <begin position="18"/>
        <end position="27"/>
    </location>
</feature>
<proteinExistence type="predicted"/>
<dbReference type="EnsemblMetazoa" id="XM_050653093.1">
    <property type="protein sequence ID" value="XP_050509050.1"/>
    <property type="gene ID" value="LOC126886229"/>
</dbReference>
<name>A0ABM5KFT6_DIAVI</name>
<dbReference type="RefSeq" id="XP_050509050.1">
    <property type="nucleotide sequence ID" value="XM_050653093.1"/>
</dbReference>
<accession>A0ABM5KFT6</accession>
<dbReference type="GeneID" id="126886229"/>
<dbReference type="Proteomes" id="UP001652700">
    <property type="component" value="Unplaced"/>
</dbReference>
<evidence type="ECO:0000256" key="1">
    <source>
        <dbReference type="SAM" id="Coils"/>
    </source>
</evidence>
<keyword evidence="4" id="KW-1185">Reference proteome</keyword>
<sequence length="450" mass="52647">MERYLETLDSDDTQSEGGSKRKDRYMDNEEDDIFRKSKKFSRTPTKNQEKRNEETKIDQLLIMMSHLTDDIKEIKRNQKESKEAIEKLIIENRALRKENAELKQENIEIKEELREITNHMEVMEKHRRINNVVMNGLRIDTYEQAGLKETTNNFIKQHLGVEVKIRNAHKLGEKTCLIELENQEEKRKIMEKKYKLKEIRGLKVYINEDATIREREIQKIIRNIAQEERNKGNEVKIGVKKIWLLMVMEKGGADQYKEKSIDDIGDDNTEENLLELNYHDSDEGENDMLDDLVNSKGTEMSTSNSNADNTLIKTIAPKLKKKIIRKVVPWTKEQKEVTLKYFKNHIKVKKAHKRLECDEFKYSSTMVGKSSIIYLAYIFLTLQSPLVNSRINYKVMVEEDIIRIHSKSCTDETAVLPTMCKKDLTYIGDASCTFKELNGTGRFILKDAVV</sequence>